<dbReference type="PANTHER" id="PTHR44533:SF4">
    <property type="entry name" value="DEAD_H RNA HELICASE, PUTATIVE-RELATED"/>
    <property type="match status" value="1"/>
</dbReference>
<dbReference type="InterPro" id="IPR052431">
    <property type="entry name" value="SKI2_subfamily_helicases"/>
</dbReference>
<dbReference type="Proteomes" id="UP000472372">
    <property type="component" value="Chromosome 6"/>
</dbReference>
<keyword evidence="4" id="KW-0067">ATP-binding</keyword>
<dbReference type="GO" id="GO:0003676">
    <property type="term" value="F:nucleic acid binding"/>
    <property type="evidence" value="ECO:0007669"/>
    <property type="project" value="InterPro"/>
</dbReference>
<organism evidence="6 7">
    <name type="scientific">Pyrenophora teres f. teres</name>
    <dbReference type="NCBI Taxonomy" id="97479"/>
    <lineage>
        <taxon>Eukaryota</taxon>
        <taxon>Fungi</taxon>
        <taxon>Dikarya</taxon>
        <taxon>Ascomycota</taxon>
        <taxon>Pezizomycotina</taxon>
        <taxon>Dothideomycetes</taxon>
        <taxon>Pleosporomycetidae</taxon>
        <taxon>Pleosporales</taxon>
        <taxon>Pleosporineae</taxon>
        <taxon>Pleosporaceae</taxon>
        <taxon>Pyrenophora</taxon>
    </lineage>
</organism>
<dbReference type="InterPro" id="IPR059032">
    <property type="entry name" value="WHD_DDX60"/>
</dbReference>
<dbReference type="Pfam" id="PF26076">
    <property type="entry name" value="WHD_DDX60"/>
    <property type="match status" value="1"/>
</dbReference>
<dbReference type="PANTHER" id="PTHR44533">
    <property type="entry name" value="DEAD/H RNA HELICASE, PUTATIVE-RELATED"/>
    <property type="match status" value="1"/>
</dbReference>
<dbReference type="CDD" id="cd18025">
    <property type="entry name" value="DEXHc_DDX60"/>
    <property type="match status" value="1"/>
</dbReference>
<feature type="compositionally biased region" description="Low complexity" evidence="5">
    <location>
        <begin position="1726"/>
        <end position="1738"/>
    </location>
</feature>
<dbReference type="GO" id="GO:0005737">
    <property type="term" value="C:cytoplasm"/>
    <property type="evidence" value="ECO:0007669"/>
    <property type="project" value="TreeGrafter"/>
</dbReference>
<dbReference type="Pfam" id="PF00271">
    <property type="entry name" value="Helicase_C"/>
    <property type="match status" value="1"/>
</dbReference>
<dbReference type="InterPro" id="IPR014001">
    <property type="entry name" value="Helicase_ATP-bd"/>
</dbReference>
<evidence type="ECO:0000313" key="6">
    <source>
        <dbReference type="EMBL" id="CAE7186082.1"/>
    </source>
</evidence>
<dbReference type="PROSITE" id="PS51194">
    <property type="entry name" value="HELICASE_CTER"/>
    <property type="match status" value="1"/>
</dbReference>
<dbReference type="GO" id="GO:0004386">
    <property type="term" value="F:helicase activity"/>
    <property type="evidence" value="ECO:0007669"/>
    <property type="project" value="UniProtKB-KW"/>
</dbReference>
<dbReference type="GO" id="GO:0016787">
    <property type="term" value="F:hydrolase activity"/>
    <property type="evidence" value="ECO:0007669"/>
    <property type="project" value="UniProtKB-KW"/>
</dbReference>
<feature type="compositionally biased region" description="Acidic residues" evidence="5">
    <location>
        <begin position="1762"/>
        <end position="1796"/>
    </location>
</feature>
<dbReference type="FunFam" id="3.40.50.300:FF:001039">
    <property type="entry name" value="ATP-dependent RNA helicase DDX60"/>
    <property type="match status" value="1"/>
</dbReference>
<dbReference type="InterPro" id="IPR001650">
    <property type="entry name" value="Helicase_C-like"/>
</dbReference>
<accession>A0A6S6W619</accession>
<dbReference type="SUPFAM" id="SSF52540">
    <property type="entry name" value="P-loop containing nucleoside triphosphate hydrolases"/>
    <property type="match status" value="1"/>
</dbReference>
<dbReference type="Pfam" id="PF23002">
    <property type="entry name" value="PIN-like_DDX60"/>
    <property type="match status" value="1"/>
</dbReference>
<evidence type="ECO:0000256" key="4">
    <source>
        <dbReference type="ARBA" id="ARBA00022840"/>
    </source>
</evidence>
<dbReference type="EMBL" id="HG992982">
    <property type="protein sequence ID" value="CAE7186082.1"/>
    <property type="molecule type" value="Genomic_DNA"/>
</dbReference>
<evidence type="ECO:0000256" key="3">
    <source>
        <dbReference type="ARBA" id="ARBA00022806"/>
    </source>
</evidence>
<feature type="region of interest" description="Disordered" evidence="5">
    <location>
        <begin position="549"/>
        <end position="578"/>
    </location>
</feature>
<dbReference type="PROSITE" id="PS51192">
    <property type="entry name" value="HELICASE_ATP_BIND_1"/>
    <property type="match status" value="1"/>
</dbReference>
<dbReference type="InterPro" id="IPR055124">
    <property type="entry name" value="PIN-like_DDX60"/>
</dbReference>
<keyword evidence="3 6" id="KW-0347">Helicase</keyword>
<feature type="compositionally biased region" description="Polar residues" evidence="5">
    <location>
        <begin position="429"/>
        <end position="441"/>
    </location>
</feature>
<feature type="region of interest" description="Disordered" evidence="5">
    <location>
        <begin position="423"/>
        <end position="449"/>
    </location>
</feature>
<dbReference type="Gene3D" id="3.40.50.300">
    <property type="entry name" value="P-loop containing nucleotide triphosphate hydrolases"/>
    <property type="match status" value="2"/>
</dbReference>
<dbReference type="SMART" id="SM00487">
    <property type="entry name" value="DEXDc"/>
    <property type="match status" value="1"/>
</dbReference>
<dbReference type="Pfam" id="PF00270">
    <property type="entry name" value="DEAD"/>
    <property type="match status" value="1"/>
</dbReference>
<dbReference type="SMART" id="SM00490">
    <property type="entry name" value="HELICc"/>
    <property type="match status" value="1"/>
</dbReference>
<proteinExistence type="predicted"/>
<dbReference type="InterPro" id="IPR027417">
    <property type="entry name" value="P-loop_NTPase"/>
</dbReference>
<dbReference type="InterPro" id="IPR011545">
    <property type="entry name" value="DEAD/DEAH_box_helicase_dom"/>
</dbReference>
<keyword evidence="2" id="KW-0378">Hydrolase</keyword>
<keyword evidence="1" id="KW-0547">Nucleotide-binding</keyword>
<evidence type="ECO:0000256" key="2">
    <source>
        <dbReference type="ARBA" id="ARBA00022801"/>
    </source>
</evidence>
<evidence type="ECO:0000256" key="1">
    <source>
        <dbReference type="ARBA" id="ARBA00022741"/>
    </source>
</evidence>
<sequence length="1822" mass="204641">MAADKEETAAQILKWYSNLYSRRVDLVGDFAGSERFLVHGESLLLQCFTDPHLDFDPGFQLLHAAYAVEKFLQGLVSRGCNFHIAFFDEHQDLCIPQDAPPAISEKYLLARVAIIRHLKVNLPDAVPEVEVHAFASSSSDAFAEYLRSTDVYFVLCHDGASFNDVRKRMISEKSLHSLKGEDRELQERQQEYKSSFRTFIYSMMQRGYSAALVNGLEWRDTKVVTTVLEHARSMTLDVSSAGKFAPAVQVPKEEDVLGIRSIPRVFANIVKEPHTNKRLTDVVDLSHMRGFMQTIRTSCDQLLTEREYLTILVASKLSSSNKDLSSVLLHQAALLSELSLSERGIKHSEIPEEISSFILEFCQEARKFVGSPAWSEAFAGHPDCDMADLIDGRLFASCARTPSAEPSEHLQTLLKATAALNGQELPSHPTVSSTGTGSDPTNENDEDSSAYKVLPFSNDIFDPHLAPIQLEVSRQGGKADATTANIFREVTHWHNQKSLNQKTKVVVEKDPKIAKKALRRNQFFMAEMTSYAASLTNAVGKVLDPETITLGDKSKTTPAQSLENKRPKQQQHRQSTKNINASKQAMMADIAASSKRKDEENAKQWYQAWTVSCAGLEKQVDLASRYNKARQYLADRNEAQRQVIGPDVRIYMLNVLLEMWVRFCRDNEKEKGLYVAALLFDTARSLCNYATVTKTIAKCLATTVERLKLPTLEVPTAQGDRKLPFKFALEETLVSDLALTLSPEEFQLLHCGPYFDRTIDSAPDSRVAFEPDAWQRRVLDEIDARRSLLVIAPTSAGKTFISFYAMKQVLEANNDDVLVYVAPTKALVNQIAAEIQARFSKNYKYSQSVWGIHTRDYRINNPTGCQILVTVPHILQIMLLAPSNAKSWSERVKWIIFDEVHCIGQAEDGMVWEQLLLMAPCPIIALSATVGNAEAFNDWLSASQKAAGNELVMVQHPHRYSDLRKFIYTPPTKRDAASYLPLPNNRSFAQLGLDEHADFAFLHPVASLINRTRGLPSDLTLEARDCLTLWQSMYKHQTESYPVDKSLDPSTILPTVIKKADIIKWQSGLKKLLSDWMADDNSPFQVVREDLSRSLAKFQDASRIDEAETDAADNEAQLDELGMAISHDISSILPLLADLQQQDALPGIIFNYDRAICEKMCQTLMKQLVDAEVAWKETSPKWKVKLQQWEDWKKEVARREKQGLRGDASKGMTKQDQMKEAANVEVSAFASFDPNKPLDGFHFADHKKLSQEEFAVHAKELRYRGVEEWLIDGLMRGIGVHHAGLNRKYRYCVEMLFRKGYLRVVIATGTLALGINMPCKTVVFSGDSVFLSALNFRQAAGRAGRRGFDMLGNVVFHGVALSKIHKLISSRLPDLNGHFPITTTLVLRLFTLLHSSENAPFAVRCVNSLLSQPRLYLGGEDAKMTVLHHLRFSIEYLRRQHLLDGQGVPLNFAGAVSHLYFTENSSFAFHALLKDGYFHELCAKIDTNKEVVLRELMLTMSHLFGRVHCRQADEEYVQEIVKKSPSIVFLPPMPDHAANVLRKHNKTTLDIFTAYVRTFVDQHIQEPDNTLPLTDVKVGGEKSKSAKGHSKNIKARSSFVALSGYDDKFESIHDLCSTSRSGVFLEEAVVPHVGLYPEDSDLPLNAYLYDFFNHGDVNALIKANKIRRGDVWFVLNDLSMTLATITTSLSSFLGLAAESDLDFIDVRGGGDDEEENREDKMLPTDAATEASSTTTGSANKGPAKQELTIQPKRKLKKKVEESWEDEMGSDSAESEVEESWDAEDDEDKEPPAWEEGEGLLNVLKAFKALKEDFDTKFRAMWA</sequence>
<name>A0A6S6W619_9PLEO</name>
<protein>
    <submittedName>
        <fullName evidence="6">DEAD DEAH box helicase</fullName>
    </submittedName>
</protein>
<evidence type="ECO:0000313" key="7">
    <source>
        <dbReference type="Proteomes" id="UP000472372"/>
    </source>
</evidence>
<feature type="region of interest" description="Disordered" evidence="5">
    <location>
        <begin position="1706"/>
        <end position="1796"/>
    </location>
</feature>
<dbReference type="GO" id="GO:0005524">
    <property type="term" value="F:ATP binding"/>
    <property type="evidence" value="ECO:0007669"/>
    <property type="project" value="UniProtKB-KW"/>
</dbReference>
<reference evidence="6" key="1">
    <citation type="submission" date="2021-02" db="EMBL/GenBank/DDBJ databases">
        <authorList>
            <person name="Syme A R."/>
            <person name="Syme A R."/>
            <person name="Moolhuijzen P."/>
        </authorList>
    </citation>
    <scope>NUCLEOTIDE SEQUENCE</scope>
    <source>
        <strain evidence="6">W1-1</strain>
    </source>
</reference>
<evidence type="ECO:0000256" key="5">
    <source>
        <dbReference type="SAM" id="MobiDB-lite"/>
    </source>
</evidence>
<gene>
    <name evidence="6" type="ORF">PTTW11_06912</name>
</gene>